<evidence type="ECO:0000313" key="1">
    <source>
        <dbReference type="EMBL" id="GIG79863.1"/>
    </source>
</evidence>
<gene>
    <name evidence="1" type="ORF">Pka01_29900</name>
</gene>
<name>A0A8J3PT50_9ACTN</name>
<dbReference type="EMBL" id="BONV01000010">
    <property type="protein sequence ID" value="GIG79863.1"/>
    <property type="molecule type" value="Genomic_DNA"/>
</dbReference>
<reference evidence="1 2" key="1">
    <citation type="submission" date="2021-01" db="EMBL/GenBank/DDBJ databases">
        <title>Whole genome shotgun sequence of Planotetraspora kaengkrachanensis NBRC 104272.</title>
        <authorList>
            <person name="Komaki H."/>
            <person name="Tamura T."/>
        </authorList>
    </citation>
    <scope>NUCLEOTIDE SEQUENCE [LARGE SCALE GENOMIC DNA]</scope>
    <source>
        <strain evidence="1 2">NBRC 104272</strain>
    </source>
</reference>
<keyword evidence="2" id="KW-1185">Reference proteome</keyword>
<dbReference type="AlphaFoldDB" id="A0A8J3PT50"/>
<sequence length="119" mass="12821">MDSDGFTSRQQQSRPQQEEIALSVALIIEIEAGVGPIEGRGGLVELPQLWLGVSLRTEEEVSLMADLGAAYFELKEAIGATARDEAYLESPGWSAVLAAAPAVQGLSQVTARLDYFNRK</sequence>
<accession>A0A8J3PT50</accession>
<protein>
    <submittedName>
        <fullName evidence="1">Uncharacterized protein</fullName>
    </submittedName>
</protein>
<dbReference type="Proteomes" id="UP000630097">
    <property type="component" value="Unassembled WGS sequence"/>
</dbReference>
<evidence type="ECO:0000313" key="2">
    <source>
        <dbReference type="Proteomes" id="UP000630097"/>
    </source>
</evidence>
<proteinExistence type="predicted"/>
<comment type="caution">
    <text evidence="1">The sequence shown here is derived from an EMBL/GenBank/DDBJ whole genome shotgun (WGS) entry which is preliminary data.</text>
</comment>
<dbReference type="RefSeq" id="WP_203883284.1">
    <property type="nucleotide sequence ID" value="NZ_BAABHH010000004.1"/>
</dbReference>
<organism evidence="1 2">
    <name type="scientific">Planotetraspora kaengkrachanensis</name>
    <dbReference type="NCBI Taxonomy" id="575193"/>
    <lineage>
        <taxon>Bacteria</taxon>
        <taxon>Bacillati</taxon>
        <taxon>Actinomycetota</taxon>
        <taxon>Actinomycetes</taxon>
        <taxon>Streptosporangiales</taxon>
        <taxon>Streptosporangiaceae</taxon>
        <taxon>Planotetraspora</taxon>
    </lineage>
</organism>